<dbReference type="SUPFAM" id="SSF64288">
    <property type="entry name" value="Chorismate lyase-like"/>
    <property type="match status" value="1"/>
</dbReference>
<gene>
    <name evidence="1" type="ORF">KPL78_04695</name>
</gene>
<dbReference type="Gene3D" id="3.40.1410.10">
    <property type="entry name" value="Chorismate lyase-like"/>
    <property type="match status" value="1"/>
</dbReference>
<dbReference type="EMBL" id="JAHYBZ010000002">
    <property type="protein sequence ID" value="MBW6397133.1"/>
    <property type="molecule type" value="Genomic_DNA"/>
</dbReference>
<evidence type="ECO:0000313" key="1">
    <source>
        <dbReference type="EMBL" id="MBW6397133.1"/>
    </source>
</evidence>
<accession>A0ABS7A4M0</accession>
<dbReference type="Proteomes" id="UP001196565">
    <property type="component" value="Unassembled WGS sequence"/>
</dbReference>
<sequence length="158" mass="17242">MAAFAQRLRRAASATRLLAAWCAERGIGEGPIRIERHASPLADIPAAEVAALLDAEATAEIRHRCVTLRRGAVALSDCDIWWLPARLAPAMQAKLDATDHPFGLVVARLHPTRRMLSETVLPPGGPHALEHRALLLTGDVAPRPFALVRESYRRVLVD</sequence>
<protein>
    <recommendedName>
        <fullName evidence="3">Chorismate lyase</fullName>
    </recommendedName>
</protein>
<keyword evidence="2" id="KW-1185">Reference proteome</keyword>
<comment type="caution">
    <text evidence="1">The sequence shown here is derived from an EMBL/GenBank/DDBJ whole genome shotgun (WGS) entry which is preliminary data.</text>
</comment>
<dbReference type="InterPro" id="IPR028978">
    <property type="entry name" value="Chorismate_lyase_/UTRA_dom_sf"/>
</dbReference>
<name>A0ABS7A4M0_9PROT</name>
<organism evidence="1 2">
    <name type="scientific">Roseomonas alba</name>
    <dbReference type="NCBI Taxonomy" id="2846776"/>
    <lineage>
        <taxon>Bacteria</taxon>
        <taxon>Pseudomonadati</taxon>
        <taxon>Pseudomonadota</taxon>
        <taxon>Alphaproteobacteria</taxon>
        <taxon>Acetobacterales</taxon>
        <taxon>Roseomonadaceae</taxon>
        <taxon>Roseomonas</taxon>
    </lineage>
</organism>
<evidence type="ECO:0008006" key="3">
    <source>
        <dbReference type="Google" id="ProtNLM"/>
    </source>
</evidence>
<reference evidence="1 2" key="1">
    <citation type="submission" date="2021-07" db="EMBL/GenBank/DDBJ databases">
        <authorList>
            <person name="So Y."/>
        </authorList>
    </citation>
    <scope>NUCLEOTIDE SEQUENCE [LARGE SCALE GENOMIC DNA]</scope>
    <source>
        <strain evidence="1 2">HJA6</strain>
    </source>
</reference>
<evidence type="ECO:0000313" key="2">
    <source>
        <dbReference type="Proteomes" id="UP001196565"/>
    </source>
</evidence>
<proteinExistence type="predicted"/>